<evidence type="ECO:0000256" key="8">
    <source>
        <dbReference type="ARBA" id="ARBA00022892"/>
    </source>
</evidence>
<dbReference type="Pfam" id="PF04811">
    <property type="entry name" value="Sec23_trunk"/>
    <property type="match status" value="1"/>
</dbReference>
<gene>
    <name evidence="19" type="ORF">OSB1V03_LOCUS9037</name>
</gene>
<proteinExistence type="inferred from homology"/>
<dbReference type="InterPro" id="IPR036175">
    <property type="entry name" value="Sec23/24_helical_dom_sf"/>
</dbReference>
<keyword evidence="9" id="KW-0653">Protein transport</keyword>
<dbReference type="InterPro" id="IPR007123">
    <property type="entry name" value="Gelsolin-like_dom"/>
</dbReference>
<evidence type="ECO:0000313" key="20">
    <source>
        <dbReference type="Proteomes" id="UP000759131"/>
    </source>
</evidence>
<dbReference type="Pfam" id="PF04815">
    <property type="entry name" value="Sec23_helical"/>
    <property type="match status" value="1"/>
</dbReference>
<evidence type="ECO:0000259" key="18">
    <source>
        <dbReference type="Pfam" id="PF08033"/>
    </source>
</evidence>
<evidence type="ECO:0000256" key="9">
    <source>
        <dbReference type="ARBA" id="ARBA00022927"/>
    </source>
</evidence>
<feature type="region of interest" description="Disordered" evidence="13">
    <location>
        <begin position="90"/>
        <end position="180"/>
    </location>
</feature>
<evidence type="ECO:0000313" key="19">
    <source>
        <dbReference type="EMBL" id="CAD7628616.1"/>
    </source>
</evidence>
<dbReference type="Gene3D" id="1.20.120.730">
    <property type="entry name" value="Sec23/Sec24 helical domain"/>
    <property type="match status" value="1"/>
</dbReference>
<keyword evidence="12" id="KW-0968">Cytoplasmic vesicle</keyword>
<evidence type="ECO:0000256" key="3">
    <source>
        <dbReference type="ARBA" id="ARBA00004397"/>
    </source>
</evidence>
<feature type="domain" description="Sec23/Sec24 beta-sandwich" evidence="18">
    <location>
        <begin position="710"/>
        <end position="794"/>
    </location>
</feature>
<dbReference type="GO" id="GO:0008270">
    <property type="term" value="F:zinc ion binding"/>
    <property type="evidence" value="ECO:0007669"/>
    <property type="project" value="InterPro"/>
</dbReference>
<feature type="compositionally biased region" description="Polar residues" evidence="13">
    <location>
        <begin position="122"/>
        <end position="134"/>
    </location>
</feature>
<feature type="domain" description="Zinc finger Sec23/Sec24-type" evidence="15">
    <location>
        <begin position="383"/>
        <end position="419"/>
    </location>
</feature>
<dbReference type="SUPFAM" id="SSF81811">
    <property type="entry name" value="Helical domain of Sec23/24"/>
    <property type="match status" value="1"/>
</dbReference>
<dbReference type="InterPro" id="IPR036180">
    <property type="entry name" value="Gelsolin-like_dom_sf"/>
</dbReference>
<dbReference type="Gene3D" id="2.60.40.1670">
    <property type="entry name" value="beta-sandwich domain of Sec23/24"/>
    <property type="match status" value="1"/>
</dbReference>
<dbReference type="EMBL" id="OC860470">
    <property type="protein sequence ID" value="CAD7628616.1"/>
    <property type="molecule type" value="Genomic_DNA"/>
</dbReference>
<feature type="region of interest" description="Disordered" evidence="13">
    <location>
        <begin position="976"/>
        <end position="1000"/>
    </location>
</feature>
<dbReference type="GO" id="GO:0005789">
    <property type="term" value="C:endoplasmic reticulum membrane"/>
    <property type="evidence" value="ECO:0007669"/>
    <property type="project" value="UniProtKB-SubCell"/>
</dbReference>
<dbReference type="SUPFAM" id="SSF81995">
    <property type="entry name" value="beta-sandwich domain of Sec23/24"/>
    <property type="match status" value="1"/>
</dbReference>
<dbReference type="Gene3D" id="3.40.20.10">
    <property type="entry name" value="Severin"/>
    <property type="match status" value="1"/>
</dbReference>
<dbReference type="GO" id="GO:0000139">
    <property type="term" value="C:Golgi membrane"/>
    <property type="evidence" value="ECO:0007669"/>
    <property type="project" value="UniProtKB-SubCell"/>
</dbReference>
<evidence type="ECO:0000256" key="5">
    <source>
        <dbReference type="ARBA" id="ARBA00022448"/>
    </source>
</evidence>
<dbReference type="EMBL" id="CAJPIZ010005895">
    <property type="protein sequence ID" value="CAG2109046.1"/>
    <property type="molecule type" value="Genomic_DNA"/>
</dbReference>
<comment type="similarity">
    <text evidence="4">Belongs to the SEC23/SEC24 family. SEC24 subfamily.</text>
</comment>
<dbReference type="Pfam" id="PF08033">
    <property type="entry name" value="Sec23_BS"/>
    <property type="match status" value="1"/>
</dbReference>
<comment type="subcellular location">
    <subcellularLocation>
        <location evidence="1">Cytoplasmic vesicle</location>
        <location evidence="1">COPII-coated vesicle membrane</location>
        <topology evidence="1">Peripheral membrane protein</topology>
        <orientation evidence="1">Cytoplasmic side</orientation>
    </subcellularLocation>
    <subcellularLocation>
        <location evidence="3">Endoplasmic reticulum membrane</location>
        <topology evidence="3">Peripheral membrane protein</topology>
        <orientation evidence="3">Cytoplasmic side</orientation>
    </subcellularLocation>
    <subcellularLocation>
        <location evidence="2">Golgi apparatus membrane</location>
    </subcellularLocation>
</comment>
<dbReference type="SUPFAM" id="SSF53300">
    <property type="entry name" value="vWA-like"/>
    <property type="match status" value="1"/>
</dbReference>
<keyword evidence="20" id="KW-1185">Reference proteome</keyword>
<evidence type="ECO:0000259" key="15">
    <source>
        <dbReference type="Pfam" id="PF04810"/>
    </source>
</evidence>
<feature type="domain" description="Sec23/Sec24 trunk" evidence="16">
    <location>
        <begin position="456"/>
        <end position="685"/>
    </location>
</feature>
<keyword evidence="6" id="KW-0963">Cytoplasm</keyword>
<evidence type="ECO:0000256" key="7">
    <source>
        <dbReference type="ARBA" id="ARBA00022824"/>
    </source>
</evidence>
<dbReference type="GO" id="GO:0000149">
    <property type="term" value="F:SNARE binding"/>
    <property type="evidence" value="ECO:0007669"/>
    <property type="project" value="TreeGrafter"/>
</dbReference>
<dbReference type="SUPFAM" id="SSF82919">
    <property type="entry name" value="Zn-finger domain of Sec23/24"/>
    <property type="match status" value="1"/>
</dbReference>
<evidence type="ECO:0000256" key="6">
    <source>
        <dbReference type="ARBA" id="ARBA00022490"/>
    </source>
</evidence>
<organism evidence="19">
    <name type="scientific">Medioppia subpectinata</name>
    <dbReference type="NCBI Taxonomy" id="1979941"/>
    <lineage>
        <taxon>Eukaryota</taxon>
        <taxon>Metazoa</taxon>
        <taxon>Ecdysozoa</taxon>
        <taxon>Arthropoda</taxon>
        <taxon>Chelicerata</taxon>
        <taxon>Arachnida</taxon>
        <taxon>Acari</taxon>
        <taxon>Acariformes</taxon>
        <taxon>Sarcoptiformes</taxon>
        <taxon>Oribatida</taxon>
        <taxon>Brachypylina</taxon>
        <taxon>Oppioidea</taxon>
        <taxon>Oppiidae</taxon>
        <taxon>Medioppia</taxon>
    </lineage>
</organism>
<evidence type="ECO:0000256" key="10">
    <source>
        <dbReference type="ARBA" id="ARBA00023034"/>
    </source>
</evidence>
<dbReference type="Proteomes" id="UP000759131">
    <property type="component" value="Unassembled WGS sequence"/>
</dbReference>
<dbReference type="GO" id="GO:0030127">
    <property type="term" value="C:COPII vesicle coat"/>
    <property type="evidence" value="ECO:0007669"/>
    <property type="project" value="InterPro"/>
</dbReference>
<protein>
    <submittedName>
        <fullName evidence="19">Uncharacterized protein</fullName>
    </submittedName>
</protein>
<reference evidence="19" key="1">
    <citation type="submission" date="2020-11" db="EMBL/GenBank/DDBJ databases">
        <authorList>
            <person name="Tran Van P."/>
        </authorList>
    </citation>
    <scope>NUCLEOTIDE SEQUENCE</scope>
</reference>
<dbReference type="InterPro" id="IPR006900">
    <property type="entry name" value="Sec23/24_helical_dom"/>
</dbReference>
<dbReference type="InterPro" id="IPR012990">
    <property type="entry name" value="Beta-sandwich_Sec23_24"/>
</dbReference>
<evidence type="ECO:0000256" key="12">
    <source>
        <dbReference type="ARBA" id="ARBA00023329"/>
    </source>
</evidence>
<dbReference type="InterPro" id="IPR029006">
    <property type="entry name" value="ADF-H/Gelsolin-like_dom_sf"/>
</dbReference>
<dbReference type="OrthoDB" id="49016at2759"/>
<keyword evidence="10" id="KW-0333">Golgi apparatus</keyword>
<keyword evidence="5" id="KW-0813">Transport</keyword>
<evidence type="ECO:0000256" key="11">
    <source>
        <dbReference type="ARBA" id="ARBA00023136"/>
    </source>
</evidence>
<keyword evidence="8" id="KW-0931">ER-Golgi transport</keyword>
<feature type="region of interest" description="Disordered" evidence="13">
    <location>
        <begin position="198"/>
        <end position="228"/>
    </location>
</feature>
<keyword evidence="7" id="KW-0256">Endoplasmic reticulum</keyword>
<dbReference type="GO" id="GO:0090110">
    <property type="term" value="P:COPII-coated vesicle cargo loading"/>
    <property type="evidence" value="ECO:0007669"/>
    <property type="project" value="TreeGrafter"/>
</dbReference>
<evidence type="ECO:0000256" key="2">
    <source>
        <dbReference type="ARBA" id="ARBA00004394"/>
    </source>
</evidence>
<evidence type="ECO:0000259" key="14">
    <source>
        <dbReference type="Pfam" id="PF00626"/>
    </source>
</evidence>
<dbReference type="InterPro" id="IPR006896">
    <property type="entry name" value="Sec23/24_trunk_dom"/>
</dbReference>
<dbReference type="Pfam" id="PF04810">
    <property type="entry name" value="zf-Sec23_Sec24"/>
    <property type="match status" value="1"/>
</dbReference>
<dbReference type="Gene3D" id="3.40.50.410">
    <property type="entry name" value="von Willebrand factor, type A domain"/>
    <property type="match status" value="1"/>
</dbReference>
<dbReference type="AlphaFoldDB" id="A0A7R9KT60"/>
<sequence length="1075" mass="120387">MQNPNNNYNQFNSNYNSKLNNGFNSAMNGVNNQMPNGYQPMPAMATTHPTQPPQPQPQHNYNSYQPIGQSFAPTGRPVGPTLATDSYVNSMYTSPPSQPNANPMRQQLPASVPPMPSHKHFNASNDSNVLNNQYLPPMRTQPAVLPTNGQTLPPIGNQSYRQSQQPLPPPPMNPQSSAPVLQTRPPIQLQQQAIVPPKPVPLAPQTHFQSPPPGPQSTQPVNHYNNYGQNQAIPPPPINSYSNNMSNMGHTVPAGHAVTSQPTYNGLNYSQTQSVDPLTTKMSAMSVNQTSVNQTWGQMWNQESVNLMTEKDIRTKAVLNEQQRAANSQNDFDTNCNKEIMRSTLTKVPDSASLLQKARLPFGILIHPFKSDDDIPVIQDSPIVRCRSCRTYINPYVRLLDQRRWQCNLCLRINEIPEEFLYDYNTRQTIDCTSRPELNYGSIEYIASVEYMVRPPQPAAYLFVFDCSRHATQIGYIPSLAKALMQSIDKIPGDSRTLIGFIAFDSKLHFFNLGDKQPIHLVMPDIQDVFLPNCDNILVNLQSKRAQIEEFLTDILPTFPLDDPNDVVYDTGSALGAALTVAYKVLSSLGGRITLIQATLPNIGNTSDGSVLANREDPNKRTINSNNLNALTPLLNPGTDFFKKLSLECSEHQIAVDLFDLSSSYSDLATVGSVSKFSGGSVHYYGGSPPSCLLARFEADIRHYLERNIGFEAVMRMRCTRGISIHTFHGNFFVRSTDLLALPNVNPDSGYGLQISIDEDLKDYTNVCFQAAILYTSANGERRIRVHTLSLPVVTTIGDVIHSADQEAIIGLLSKMAVDRSLTGSMSDAREALINAVVDILNTYRAVSSGAAGGALVTAASTRLLPLYVLALIKHTAFRVGISTKIDERVYAMERIKCLPLKQLMTYIYPNLYAIHNINENERPTPVQLTFANIERNGVYLLDTYDNLFVYICKSVHPQWLAEVFNVTQWALIPDDGDSTTNNQTPNNPQIRQRSPEPEERPIIRLSQLENMTSKRIHAFIDDIIKERPFQPNFHILREDSRLRYAFLQYMYDDRNESAFSYYEFLQHIQQQIKN</sequence>
<evidence type="ECO:0000259" key="17">
    <source>
        <dbReference type="Pfam" id="PF04815"/>
    </source>
</evidence>
<accession>A0A7R9KT60</accession>
<dbReference type="GO" id="GO:0006886">
    <property type="term" value="P:intracellular protein transport"/>
    <property type="evidence" value="ECO:0007669"/>
    <property type="project" value="InterPro"/>
</dbReference>
<dbReference type="SUPFAM" id="SSF82754">
    <property type="entry name" value="C-terminal, gelsolin-like domain of Sec23/24"/>
    <property type="match status" value="1"/>
</dbReference>
<evidence type="ECO:0000256" key="4">
    <source>
        <dbReference type="ARBA" id="ARBA00008334"/>
    </source>
</evidence>
<name>A0A7R9KT60_9ACAR</name>
<dbReference type="PANTHER" id="PTHR13803:SF39">
    <property type="entry name" value="SECRETORY 24AB, ISOFORM A"/>
    <property type="match status" value="1"/>
</dbReference>
<dbReference type="InterPro" id="IPR036465">
    <property type="entry name" value="vWFA_dom_sf"/>
</dbReference>
<feature type="domain" description="Sec23/Sec24 helical" evidence="17">
    <location>
        <begin position="805"/>
        <end position="905"/>
    </location>
</feature>
<dbReference type="InterPro" id="IPR006895">
    <property type="entry name" value="Znf_Sec23_Sec24"/>
</dbReference>
<feature type="domain" description="Gelsolin-like" evidence="14">
    <location>
        <begin position="921"/>
        <end position="992"/>
    </location>
</feature>
<dbReference type="Gene3D" id="2.30.30.380">
    <property type="entry name" value="Zn-finger domain of Sec23/24"/>
    <property type="match status" value="1"/>
</dbReference>
<evidence type="ECO:0000259" key="16">
    <source>
        <dbReference type="Pfam" id="PF04811"/>
    </source>
</evidence>
<evidence type="ECO:0000256" key="1">
    <source>
        <dbReference type="ARBA" id="ARBA00004299"/>
    </source>
</evidence>
<feature type="compositionally biased region" description="Low complexity" evidence="13">
    <location>
        <begin position="980"/>
        <end position="990"/>
    </location>
</feature>
<dbReference type="PANTHER" id="PTHR13803">
    <property type="entry name" value="SEC24-RELATED PROTEIN"/>
    <property type="match status" value="1"/>
</dbReference>
<keyword evidence="11" id="KW-0472">Membrane</keyword>
<dbReference type="Pfam" id="PF00626">
    <property type="entry name" value="Gelsolin"/>
    <property type="match status" value="1"/>
</dbReference>
<feature type="compositionally biased region" description="Polar residues" evidence="13">
    <location>
        <begin position="90"/>
        <end position="109"/>
    </location>
</feature>
<dbReference type="InterPro" id="IPR050550">
    <property type="entry name" value="SEC23_SEC24_subfamily"/>
</dbReference>
<dbReference type="InterPro" id="IPR036174">
    <property type="entry name" value="Znf_Sec23_Sec24_sf"/>
</dbReference>
<dbReference type="GO" id="GO:0070971">
    <property type="term" value="C:endoplasmic reticulum exit site"/>
    <property type="evidence" value="ECO:0007669"/>
    <property type="project" value="TreeGrafter"/>
</dbReference>
<evidence type="ECO:0000256" key="13">
    <source>
        <dbReference type="SAM" id="MobiDB-lite"/>
    </source>
</evidence>